<dbReference type="AlphaFoldDB" id="A0AA38VVH6"/>
<feature type="region of interest" description="Disordered" evidence="1">
    <location>
        <begin position="234"/>
        <end position="273"/>
    </location>
</feature>
<keyword evidence="3" id="KW-1185">Reference proteome</keyword>
<reference evidence="2" key="1">
    <citation type="submission" date="2022-07" db="EMBL/GenBank/DDBJ databases">
        <title>Fungi with potential for degradation of polypropylene.</title>
        <authorList>
            <person name="Gostincar C."/>
        </authorList>
    </citation>
    <scope>NUCLEOTIDE SEQUENCE</scope>
    <source>
        <strain evidence="2">EXF-13308</strain>
    </source>
</reference>
<feature type="region of interest" description="Disordered" evidence="1">
    <location>
        <begin position="123"/>
        <end position="159"/>
    </location>
</feature>
<dbReference type="Proteomes" id="UP001174694">
    <property type="component" value="Unassembled WGS sequence"/>
</dbReference>
<name>A0AA38VVH6_9PEZI</name>
<feature type="compositionally biased region" description="Acidic residues" evidence="1">
    <location>
        <begin position="244"/>
        <end position="254"/>
    </location>
</feature>
<dbReference type="EMBL" id="JANBVO010000003">
    <property type="protein sequence ID" value="KAJ9155319.1"/>
    <property type="molecule type" value="Genomic_DNA"/>
</dbReference>
<evidence type="ECO:0000313" key="3">
    <source>
        <dbReference type="Proteomes" id="UP001174694"/>
    </source>
</evidence>
<accession>A0AA38VVH6</accession>
<protein>
    <submittedName>
        <fullName evidence="2">Uncharacterized protein</fullName>
    </submittedName>
</protein>
<comment type="caution">
    <text evidence="2">The sequence shown here is derived from an EMBL/GenBank/DDBJ whole genome shotgun (WGS) entry which is preliminary data.</text>
</comment>
<evidence type="ECO:0000313" key="2">
    <source>
        <dbReference type="EMBL" id="KAJ9155319.1"/>
    </source>
</evidence>
<evidence type="ECO:0000256" key="1">
    <source>
        <dbReference type="SAM" id="MobiDB-lite"/>
    </source>
</evidence>
<feature type="compositionally biased region" description="Basic and acidic residues" evidence="1">
    <location>
        <begin position="131"/>
        <end position="153"/>
    </location>
</feature>
<gene>
    <name evidence="2" type="ORF">NKR23_g1612</name>
</gene>
<organism evidence="2 3">
    <name type="scientific">Pleurostoma richardsiae</name>
    <dbReference type="NCBI Taxonomy" id="41990"/>
    <lineage>
        <taxon>Eukaryota</taxon>
        <taxon>Fungi</taxon>
        <taxon>Dikarya</taxon>
        <taxon>Ascomycota</taxon>
        <taxon>Pezizomycotina</taxon>
        <taxon>Sordariomycetes</taxon>
        <taxon>Sordariomycetidae</taxon>
        <taxon>Calosphaeriales</taxon>
        <taxon>Pleurostomataceae</taxon>
        <taxon>Pleurostoma</taxon>
    </lineage>
</organism>
<sequence>MGIDELVLTVGASGAVVEFEYGAEGEGLGVTGSVLAPLERLPYVDDDKDTDTDVGYPETLLLVPVGRVVLFEAGNGVRTESMLEVVVAPLGIDEPDVVFVTGNGNAVLCEAAELVSPALAVDEPPTGTVELDGRGAREEETGRKDENSEKEPLPVEPGDDVLEFEVGNGAVGKVESILDVVAALLGDCVLFIVDDTRSEDTGAAEPVSLVLQRDEVEVEPDDVQLPVGMDEIAAGEELPYPPPDEPEVTDDSSDVELGKGSEEKEELDGPEGTVTFVLPGREVEFENGIEELDVNVDSDNVEPGDVVTGRLVEVTPVEPVEGVTVTSVDEGTGEAPVVASDDELVNAGKDSELDDTVEGTCDPDTGAAILVPNIDEEFVDVLGKDSVLARADVVEGYVVFMALVPGAVLVAAAVELLADQERGKDDDKVRELDCKEGRDGDSVEVLAVEAVVLEAAKVPLVGRAVSVVFEELEVPGLEDALAGDDKDEEP</sequence>
<proteinExistence type="predicted"/>